<comment type="cofactor">
    <cofactor evidence="1">
        <name>heme</name>
        <dbReference type="ChEBI" id="CHEBI:30413"/>
    </cofactor>
</comment>
<dbReference type="PANTHER" id="PTHR24291">
    <property type="entry name" value="CYTOCHROME P450 FAMILY 4"/>
    <property type="match status" value="1"/>
</dbReference>
<comment type="subcellular location">
    <subcellularLocation>
        <location evidence="4">Endoplasmic reticulum membrane</location>
        <topology evidence="4">Peripheral membrane protein</topology>
    </subcellularLocation>
    <subcellularLocation>
        <location evidence="3">Microsome membrane</location>
        <topology evidence="3">Peripheral membrane protein</topology>
    </subcellularLocation>
</comment>
<name>A0A5E4QNZ0_9NEOP</name>
<keyword evidence="9" id="KW-0492">Microsome</keyword>
<comment type="similarity">
    <text evidence="5">Belongs to the cytochrome P450 family.</text>
</comment>
<keyword evidence="10" id="KW-0560">Oxidoreductase</keyword>
<evidence type="ECO:0000256" key="10">
    <source>
        <dbReference type="ARBA" id="ARBA00023002"/>
    </source>
</evidence>
<evidence type="ECO:0000313" key="15">
    <source>
        <dbReference type="Proteomes" id="UP000324832"/>
    </source>
</evidence>
<evidence type="ECO:0000256" key="7">
    <source>
        <dbReference type="ARBA" id="ARBA00022723"/>
    </source>
</evidence>
<evidence type="ECO:0008006" key="16">
    <source>
        <dbReference type="Google" id="ProtNLM"/>
    </source>
</evidence>
<protein>
    <recommendedName>
        <fullName evidence="16">Cytochrome P450</fullName>
    </recommendedName>
</protein>
<dbReference type="GO" id="GO:0005789">
    <property type="term" value="C:endoplasmic reticulum membrane"/>
    <property type="evidence" value="ECO:0007669"/>
    <property type="project" value="UniProtKB-SubCell"/>
</dbReference>
<keyword evidence="15" id="KW-1185">Reference proteome</keyword>
<reference evidence="14 15" key="1">
    <citation type="submission" date="2017-07" db="EMBL/GenBank/DDBJ databases">
        <authorList>
            <person name="Talla V."/>
            <person name="Backstrom N."/>
        </authorList>
    </citation>
    <scope>NUCLEOTIDE SEQUENCE [LARGE SCALE GENOMIC DNA]</scope>
</reference>
<dbReference type="Proteomes" id="UP000324832">
    <property type="component" value="Unassembled WGS sequence"/>
</dbReference>
<organism evidence="14 15">
    <name type="scientific">Leptidea sinapis</name>
    <dbReference type="NCBI Taxonomy" id="189913"/>
    <lineage>
        <taxon>Eukaryota</taxon>
        <taxon>Metazoa</taxon>
        <taxon>Ecdysozoa</taxon>
        <taxon>Arthropoda</taxon>
        <taxon>Hexapoda</taxon>
        <taxon>Insecta</taxon>
        <taxon>Pterygota</taxon>
        <taxon>Neoptera</taxon>
        <taxon>Endopterygota</taxon>
        <taxon>Lepidoptera</taxon>
        <taxon>Glossata</taxon>
        <taxon>Ditrysia</taxon>
        <taxon>Papilionoidea</taxon>
        <taxon>Pieridae</taxon>
        <taxon>Dismorphiinae</taxon>
        <taxon>Leptidea</taxon>
    </lineage>
</organism>
<evidence type="ECO:0000256" key="9">
    <source>
        <dbReference type="ARBA" id="ARBA00022848"/>
    </source>
</evidence>
<keyword evidence="6" id="KW-0349">Heme</keyword>
<dbReference type="Pfam" id="PF00067">
    <property type="entry name" value="p450"/>
    <property type="match status" value="1"/>
</dbReference>
<keyword evidence="13" id="KW-0472">Membrane</keyword>
<dbReference type="InterPro" id="IPR001128">
    <property type="entry name" value="Cyt_P450"/>
</dbReference>
<evidence type="ECO:0000256" key="3">
    <source>
        <dbReference type="ARBA" id="ARBA00004174"/>
    </source>
</evidence>
<sequence length="86" mass="10034">MTDPDLTTKGVSYEYLVPWLGDGAKWRLHRKFLTPAFHFNILQNFLPVFVKNQKILEDKLQWKHSDGKEFDLFPVIALTALDNVTD</sequence>
<dbReference type="GO" id="GO:0016705">
    <property type="term" value="F:oxidoreductase activity, acting on paired donors, with incorporation or reduction of molecular oxygen"/>
    <property type="evidence" value="ECO:0007669"/>
    <property type="project" value="InterPro"/>
</dbReference>
<dbReference type="Gene3D" id="1.10.630.10">
    <property type="entry name" value="Cytochrome P450"/>
    <property type="match status" value="1"/>
</dbReference>
<evidence type="ECO:0000256" key="8">
    <source>
        <dbReference type="ARBA" id="ARBA00022824"/>
    </source>
</evidence>
<evidence type="ECO:0000256" key="13">
    <source>
        <dbReference type="ARBA" id="ARBA00023136"/>
    </source>
</evidence>
<evidence type="ECO:0000313" key="14">
    <source>
        <dbReference type="EMBL" id="VVC99714.1"/>
    </source>
</evidence>
<gene>
    <name evidence="14" type="ORF">LSINAPIS_LOCUS10530</name>
</gene>
<dbReference type="SUPFAM" id="SSF48264">
    <property type="entry name" value="Cytochrome P450"/>
    <property type="match status" value="1"/>
</dbReference>
<dbReference type="PANTHER" id="PTHR24291:SF189">
    <property type="entry name" value="CYTOCHROME P450 4C3-RELATED"/>
    <property type="match status" value="1"/>
</dbReference>
<dbReference type="EMBL" id="FZQP02004289">
    <property type="protein sequence ID" value="VVC99714.1"/>
    <property type="molecule type" value="Genomic_DNA"/>
</dbReference>
<dbReference type="GO" id="GO:0005506">
    <property type="term" value="F:iron ion binding"/>
    <property type="evidence" value="ECO:0007669"/>
    <property type="project" value="InterPro"/>
</dbReference>
<dbReference type="InterPro" id="IPR036396">
    <property type="entry name" value="Cyt_P450_sf"/>
</dbReference>
<evidence type="ECO:0000256" key="5">
    <source>
        <dbReference type="ARBA" id="ARBA00010617"/>
    </source>
</evidence>
<evidence type="ECO:0000256" key="12">
    <source>
        <dbReference type="ARBA" id="ARBA00023033"/>
    </source>
</evidence>
<keyword evidence="11" id="KW-0408">Iron</keyword>
<keyword evidence="12" id="KW-0503">Monooxygenase</keyword>
<dbReference type="AlphaFoldDB" id="A0A5E4QNZ0"/>
<evidence type="ECO:0000256" key="11">
    <source>
        <dbReference type="ARBA" id="ARBA00023004"/>
    </source>
</evidence>
<evidence type="ECO:0000256" key="6">
    <source>
        <dbReference type="ARBA" id="ARBA00022617"/>
    </source>
</evidence>
<keyword evidence="8" id="KW-0256">Endoplasmic reticulum</keyword>
<comment type="function">
    <text evidence="2">May be involved in the metabolism of insect hormones and in the breakdown of synthetic insecticides.</text>
</comment>
<dbReference type="GO" id="GO:0004497">
    <property type="term" value="F:monooxygenase activity"/>
    <property type="evidence" value="ECO:0007669"/>
    <property type="project" value="UniProtKB-KW"/>
</dbReference>
<accession>A0A5E4QNZ0</accession>
<evidence type="ECO:0000256" key="4">
    <source>
        <dbReference type="ARBA" id="ARBA00004406"/>
    </source>
</evidence>
<proteinExistence type="inferred from homology"/>
<dbReference type="InterPro" id="IPR050196">
    <property type="entry name" value="Cytochrome_P450_Monoox"/>
</dbReference>
<dbReference type="GO" id="GO:0020037">
    <property type="term" value="F:heme binding"/>
    <property type="evidence" value="ECO:0007669"/>
    <property type="project" value="InterPro"/>
</dbReference>
<evidence type="ECO:0000256" key="2">
    <source>
        <dbReference type="ARBA" id="ARBA00003690"/>
    </source>
</evidence>
<keyword evidence="7" id="KW-0479">Metal-binding</keyword>
<evidence type="ECO:0000256" key="1">
    <source>
        <dbReference type="ARBA" id="ARBA00001971"/>
    </source>
</evidence>